<keyword evidence="6" id="KW-0460">Magnesium</keyword>
<evidence type="ECO:0000256" key="2">
    <source>
        <dbReference type="ARBA" id="ARBA00022722"/>
    </source>
</evidence>
<keyword evidence="4" id="KW-0378">Hydrolase</keyword>
<comment type="caution">
    <text evidence="8">The sequence shown here is derived from an EMBL/GenBank/DDBJ whole genome shotgun (WGS) entry which is preliminary data.</text>
</comment>
<gene>
    <name evidence="8" type="ORF">KP509_33G052600</name>
</gene>
<dbReference type="InterPro" id="IPR036397">
    <property type="entry name" value="RNaseH_sf"/>
</dbReference>
<keyword evidence="3" id="KW-0479">Metal-binding</keyword>
<dbReference type="CDD" id="cd06127">
    <property type="entry name" value="DEDDh"/>
    <property type="match status" value="1"/>
</dbReference>
<dbReference type="SUPFAM" id="SSF53098">
    <property type="entry name" value="Ribonuclease H-like"/>
    <property type="match status" value="1"/>
</dbReference>
<dbReference type="EMBL" id="CM035438">
    <property type="protein sequence ID" value="KAH7285950.1"/>
    <property type="molecule type" value="Genomic_DNA"/>
</dbReference>
<dbReference type="Proteomes" id="UP000825935">
    <property type="component" value="Chromosome 33"/>
</dbReference>
<dbReference type="AlphaFoldDB" id="A0A8T2QQV0"/>
<evidence type="ECO:0000256" key="4">
    <source>
        <dbReference type="ARBA" id="ARBA00022801"/>
    </source>
</evidence>
<evidence type="ECO:0000256" key="1">
    <source>
        <dbReference type="ARBA" id="ARBA00001946"/>
    </source>
</evidence>
<proteinExistence type="predicted"/>
<dbReference type="Gene3D" id="3.30.420.10">
    <property type="entry name" value="Ribonuclease H-like superfamily/Ribonuclease H"/>
    <property type="match status" value="1"/>
</dbReference>
<evidence type="ECO:0000313" key="9">
    <source>
        <dbReference type="Proteomes" id="UP000825935"/>
    </source>
</evidence>
<evidence type="ECO:0000259" key="7">
    <source>
        <dbReference type="SMART" id="SM00479"/>
    </source>
</evidence>
<dbReference type="Pfam" id="PF00929">
    <property type="entry name" value="RNase_T"/>
    <property type="match status" value="1"/>
</dbReference>
<dbReference type="GO" id="GO:0003676">
    <property type="term" value="F:nucleic acid binding"/>
    <property type="evidence" value="ECO:0007669"/>
    <property type="project" value="InterPro"/>
</dbReference>
<evidence type="ECO:0000256" key="5">
    <source>
        <dbReference type="ARBA" id="ARBA00022839"/>
    </source>
</evidence>
<dbReference type="GO" id="GO:0008408">
    <property type="term" value="F:3'-5' exonuclease activity"/>
    <property type="evidence" value="ECO:0007669"/>
    <property type="project" value="TreeGrafter"/>
</dbReference>
<dbReference type="FunFam" id="3.30.420.10:FF:000040">
    <property type="entry name" value="Exonuclease family protein"/>
    <property type="match status" value="1"/>
</dbReference>
<name>A0A8T2QQV0_CERRI</name>
<dbReference type="InterPro" id="IPR013520">
    <property type="entry name" value="Ribonucl_H"/>
</dbReference>
<keyword evidence="5" id="KW-0269">Exonuclease</keyword>
<reference evidence="8" key="1">
    <citation type="submission" date="2021-08" db="EMBL/GenBank/DDBJ databases">
        <title>WGS assembly of Ceratopteris richardii.</title>
        <authorList>
            <person name="Marchant D.B."/>
            <person name="Chen G."/>
            <person name="Jenkins J."/>
            <person name="Shu S."/>
            <person name="Leebens-Mack J."/>
            <person name="Grimwood J."/>
            <person name="Schmutz J."/>
            <person name="Soltis P."/>
            <person name="Soltis D."/>
            <person name="Chen Z.-H."/>
        </authorList>
    </citation>
    <scope>NUCLEOTIDE SEQUENCE</scope>
    <source>
        <strain evidence="8">Whitten #5841</strain>
        <tissue evidence="8">Leaf</tissue>
    </source>
</reference>
<evidence type="ECO:0000256" key="3">
    <source>
        <dbReference type="ARBA" id="ARBA00022723"/>
    </source>
</evidence>
<dbReference type="InterPro" id="IPR012337">
    <property type="entry name" value="RNaseH-like_sf"/>
</dbReference>
<dbReference type="PANTHER" id="PTHR30231:SF4">
    <property type="entry name" value="PROTEIN NEN2"/>
    <property type="match status" value="1"/>
</dbReference>
<comment type="cofactor">
    <cofactor evidence="1">
        <name>Mg(2+)</name>
        <dbReference type="ChEBI" id="CHEBI:18420"/>
    </cofactor>
</comment>
<dbReference type="SMART" id="SM00479">
    <property type="entry name" value="EXOIII"/>
    <property type="match status" value="1"/>
</dbReference>
<dbReference type="PANTHER" id="PTHR30231">
    <property type="entry name" value="DNA POLYMERASE III SUBUNIT EPSILON"/>
    <property type="match status" value="1"/>
</dbReference>
<accession>A0A8T2QQV0</accession>
<evidence type="ECO:0000256" key="6">
    <source>
        <dbReference type="ARBA" id="ARBA00022842"/>
    </source>
</evidence>
<organism evidence="8 9">
    <name type="scientific">Ceratopteris richardii</name>
    <name type="common">Triangle waterfern</name>
    <dbReference type="NCBI Taxonomy" id="49495"/>
    <lineage>
        <taxon>Eukaryota</taxon>
        <taxon>Viridiplantae</taxon>
        <taxon>Streptophyta</taxon>
        <taxon>Embryophyta</taxon>
        <taxon>Tracheophyta</taxon>
        <taxon>Polypodiopsida</taxon>
        <taxon>Polypodiidae</taxon>
        <taxon>Polypodiales</taxon>
        <taxon>Pteridineae</taxon>
        <taxon>Pteridaceae</taxon>
        <taxon>Parkerioideae</taxon>
        <taxon>Ceratopteris</taxon>
    </lineage>
</organism>
<evidence type="ECO:0000313" key="8">
    <source>
        <dbReference type="EMBL" id="KAH7285950.1"/>
    </source>
</evidence>
<feature type="domain" description="Exonuclease" evidence="7">
    <location>
        <begin position="19"/>
        <end position="193"/>
    </location>
</feature>
<dbReference type="OrthoDB" id="2018529at2759"/>
<dbReference type="OMA" id="FGKQEHR"/>
<dbReference type="GO" id="GO:0046872">
    <property type="term" value="F:metal ion binding"/>
    <property type="evidence" value="ECO:0007669"/>
    <property type="project" value="UniProtKB-KW"/>
</dbReference>
<keyword evidence="2" id="KW-0540">Nuclease</keyword>
<protein>
    <recommendedName>
        <fullName evidence="7">Exonuclease domain-containing protein</fullName>
    </recommendedName>
</protein>
<sequence length="632" mass="70110">MGPATENQPMQKQLGGYANIVFFDVETNVPGRAFPSYELLEFGAVILDARSLSELGSFHTLIRPAHLSCIDRRTSECNTITASSVIDAPTFQDVADDIYQLLEGHMWAGHNIMKFDILRVNEAFSKIGRQPPQPSGIIDTYPLLRKTFGKRAGDFKLASLANYCGFGKQEHRSIADVRLNIDVLRSCATMLFLESNYPDMFRAQVEVISNTSVLEQCTSFSPVSPRSGLSLDIDKKLEFLQSSFTDQVISIASGYRSADQSSDFITQRLDFSSEELERVGSLRTSGLSLPFSELCLNSTHTVRKNVFSTSERKADSGCSHVVAEAEKHILPKLVEVTSISNINQVEDALIVHGNSNPVEVMDVKSEKVEELINLTDPLLSNDSTLTESGYQNCEENKMEEGLLHSISSMSLQTDSKNPLVYDAKVSEIKSSSIPNVNTSSLMKFDATPFLLASHVNLSSIEVQEKTYSYGSATMLFYEGFPLHLLDFKVRVRFTVNESYAFDDKGRPRFSIAVEPSEAACNVIRKCEDLVRSKAAFNHEVEWLPALKEESGCFMTRMSIGTKQVEGHSIYTTEFYRSSSSGLKALSLGPLHVSSFKSALPHGSIIDAGFGFYVFNFNNRSGVRISAKHITIY</sequence>
<keyword evidence="9" id="KW-1185">Reference proteome</keyword>